<sequence length="74" mass="8564">MKTKPAKKLLKVSRMDIVWKSLKVVRRKSTMLCKCAGKVTHTRDLHSTFSTLFFTILKADTISLSPSYKPHYQH</sequence>
<proteinExistence type="predicted"/>
<protein>
    <submittedName>
        <fullName evidence="3">Uncharacterized protein</fullName>
    </submittedName>
</protein>
<name>A0A0B6ZWT8_9EUPU</name>
<evidence type="ECO:0000313" key="2">
    <source>
        <dbReference type="EMBL" id="CEK72309.1"/>
    </source>
</evidence>
<evidence type="ECO:0000313" key="1">
    <source>
        <dbReference type="EMBL" id="CEK72307.1"/>
    </source>
</evidence>
<reference evidence="3" key="1">
    <citation type="submission" date="2014-12" db="EMBL/GenBank/DDBJ databases">
        <title>Insight into the proteome of Arion vulgaris.</title>
        <authorList>
            <person name="Aradska J."/>
            <person name="Bulat T."/>
            <person name="Smidak R."/>
            <person name="Sarate P."/>
            <person name="Gangsoo J."/>
            <person name="Sialana F."/>
            <person name="Bilban M."/>
            <person name="Lubec G."/>
        </authorList>
    </citation>
    <scope>NUCLEOTIDE SEQUENCE</scope>
    <source>
        <tissue evidence="3">Skin</tissue>
    </source>
</reference>
<gene>
    <name evidence="3" type="primary">ORF81874</name>
    <name evidence="1" type="synonym">ORF81853</name>
    <name evidence="2" type="synonym">ORF81862</name>
</gene>
<dbReference type="EMBL" id="HACG01025446">
    <property type="protein sequence ID" value="CEK72311.1"/>
    <property type="molecule type" value="Transcribed_RNA"/>
</dbReference>
<organism evidence="3">
    <name type="scientific">Arion vulgaris</name>
    <dbReference type="NCBI Taxonomy" id="1028688"/>
    <lineage>
        <taxon>Eukaryota</taxon>
        <taxon>Metazoa</taxon>
        <taxon>Spiralia</taxon>
        <taxon>Lophotrochozoa</taxon>
        <taxon>Mollusca</taxon>
        <taxon>Gastropoda</taxon>
        <taxon>Heterobranchia</taxon>
        <taxon>Euthyneura</taxon>
        <taxon>Panpulmonata</taxon>
        <taxon>Eupulmonata</taxon>
        <taxon>Stylommatophora</taxon>
        <taxon>Helicina</taxon>
        <taxon>Arionoidea</taxon>
        <taxon>Arionidae</taxon>
        <taxon>Arion</taxon>
    </lineage>
</organism>
<dbReference type="EMBL" id="HACG01025442">
    <property type="protein sequence ID" value="CEK72307.1"/>
    <property type="molecule type" value="Transcribed_RNA"/>
</dbReference>
<accession>A0A0B6ZWT8</accession>
<evidence type="ECO:0000313" key="3">
    <source>
        <dbReference type="EMBL" id="CEK72311.1"/>
    </source>
</evidence>
<dbReference type="AlphaFoldDB" id="A0A0B6ZWT8"/>
<dbReference type="EMBL" id="HACG01025444">
    <property type="protein sequence ID" value="CEK72309.1"/>
    <property type="molecule type" value="Transcribed_RNA"/>
</dbReference>